<dbReference type="Proteomes" id="UP000008311">
    <property type="component" value="Unassembled WGS sequence"/>
</dbReference>
<dbReference type="Pfam" id="PF06974">
    <property type="entry name" value="WS_DGAT_C"/>
    <property type="match status" value="1"/>
</dbReference>
<organism evidence="2 3">
    <name type="scientific">Ricinus communis</name>
    <name type="common">Castor bean</name>
    <dbReference type="NCBI Taxonomy" id="3988"/>
    <lineage>
        <taxon>Eukaryota</taxon>
        <taxon>Viridiplantae</taxon>
        <taxon>Streptophyta</taxon>
        <taxon>Embryophyta</taxon>
        <taxon>Tracheophyta</taxon>
        <taxon>Spermatophyta</taxon>
        <taxon>Magnoliopsida</taxon>
        <taxon>eudicotyledons</taxon>
        <taxon>Gunneridae</taxon>
        <taxon>Pentapetalae</taxon>
        <taxon>rosids</taxon>
        <taxon>fabids</taxon>
        <taxon>Malpighiales</taxon>
        <taxon>Euphorbiaceae</taxon>
        <taxon>Acalyphoideae</taxon>
        <taxon>Acalypheae</taxon>
        <taxon>Ricinus</taxon>
    </lineage>
</organism>
<dbReference type="AlphaFoldDB" id="B9RVX5"/>
<reference evidence="3" key="1">
    <citation type="journal article" date="2010" name="Nat. Biotechnol.">
        <title>Draft genome sequence of the oilseed species Ricinus communis.</title>
        <authorList>
            <person name="Chan A.P."/>
            <person name="Crabtree J."/>
            <person name="Zhao Q."/>
            <person name="Lorenzi H."/>
            <person name="Orvis J."/>
            <person name="Puiu D."/>
            <person name="Melake-Berhan A."/>
            <person name="Jones K.M."/>
            <person name="Redman J."/>
            <person name="Chen G."/>
            <person name="Cahoon E.B."/>
            <person name="Gedil M."/>
            <person name="Stanke M."/>
            <person name="Haas B.J."/>
            <person name="Wortman J.R."/>
            <person name="Fraser-Liggett C.M."/>
            <person name="Ravel J."/>
            <person name="Rabinowicz P.D."/>
        </authorList>
    </citation>
    <scope>NUCLEOTIDE SEQUENCE [LARGE SCALE GENOMIC DNA]</scope>
    <source>
        <strain evidence="3">cv. Hale</strain>
    </source>
</reference>
<keyword evidence="3" id="KW-1185">Reference proteome</keyword>
<name>B9RVX5_RICCO</name>
<dbReference type="eggNOG" id="ENOG502QSH5">
    <property type="taxonomic scope" value="Eukaryota"/>
</dbReference>
<feature type="domain" description="O-acyltransferase WSD1 C-terminal" evidence="1">
    <location>
        <begin position="84"/>
        <end position="169"/>
    </location>
</feature>
<dbReference type="InterPro" id="IPR009721">
    <property type="entry name" value="O-acyltransferase_WSD1_C"/>
</dbReference>
<dbReference type="GO" id="GO:0008374">
    <property type="term" value="F:O-acyltransferase activity"/>
    <property type="evidence" value="ECO:0007669"/>
    <property type="project" value="InterPro"/>
</dbReference>
<dbReference type="GO" id="GO:0045017">
    <property type="term" value="P:glycerolipid biosynthetic process"/>
    <property type="evidence" value="ECO:0007669"/>
    <property type="project" value="InterPro"/>
</dbReference>
<dbReference type="InterPro" id="IPR045034">
    <property type="entry name" value="O-acyltransferase_WSD1-like"/>
</dbReference>
<evidence type="ECO:0000313" key="2">
    <source>
        <dbReference type="EMBL" id="EEF44412.1"/>
    </source>
</evidence>
<protein>
    <recommendedName>
        <fullName evidence="1">O-acyltransferase WSD1 C-terminal domain-containing protein</fullName>
    </recommendedName>
</protein>
<evidence type="ECO:0000259" key="1">
    <source>
        <dbReference type="Pfam" id="PF06974"/>
    </source>
</evidence>
<dbReference type="PANTHER" id="PTHR31650">
    <property type="entry name" value="O-ACYLTRANSFERASE (WSD1-LIKE) FAMILY PROTEIN"/>
    <property type="match status" value="1"/>
</dbReference>
<proteinExistence type="predicted"/>
<evidence type="ECO:0000313" key="3">
    <source>
        <dbReference type="Proteomes" id="UP000008311"/>
    </source>
</evidence>
<dbReference type="EMBL" id="EQ973822">
    <property type="protein sequence ID" value="EEF44412.1"/>
    <property type="molecule type" value="Genomic_DNA"/>
</dbReference>
<dbReference type="STRING" id="3988.B9RVX5"/>
<accession>B9RVX5</accession>
<sequence>MEAMRPGSGKARTTSLVLLNTRMLGGYKSVQEMVKPNAEFPWGNNFSLLSVSISKLSSSEIKDPLQFIRKVRKIIQKKRSSFAAVSKHFHGVAKNTSLTISNLMGPIEPMALANRPVKGLYFVVAGTPQSLVTGVISYMGRLRVAALVEKDFMDPQKFKSHVEDAFGMIFKAACGAPSPTC</sequence>
<gene>
    <name evidence="2" type="ORF">RCOM_1173790</name>
</gene>
<dbReference type="PANTHER" id="PTHR31650:SF62">
    <property type="entry name" value="O-ACYLTRANSFERASE WSD1 C-TERMINAL DOMAIN-CONTAINING PROTEIN"/>
    <property type="match status" value="1"/>
</dbReference>
<dbReference type="InParanoid" id="B9RVX5"/>